<evidence type="ECO:0000256" key="3">
    <source>
        <dbReference type="ARBA" id="ARBA00023015"/>
    </source>
</evidence>
<dbReference type="EC" id="2.6.1.1" evidence="7"/>
<dbReference type="GO" id="GO:0004069">
    <property type="term" value="F:L-aspartate:2-oxoglutarate aminotransferase activity"/>
    <property type="evidence" value="ECO:0007669"/>
    <property type="project" value="UniProtKB-EC"/>
</dbReference>
<evidence type="ECO:0000313" key="7">
    <source>
        <dbReference type="EMBL" id="SBO93357.1"/>
    </source>
</evidence>
<accession>A0A1M4E3G5</accession>
<keyword evidence="3" id="KW-0805">Transcription regulation</keyword>
<feature type="domain" description="HTH gntR-type" evidence="6">
    <location>
        <begin position="50"/>
        <end position="120"/>
    </location>
</feature>
<dbReference type="InterPro" id="IPR036388">
    <property type="entry name" value="WH-like_DNA-bd_sf"/>
</dbReference>
<dbReference type="EMBL" id="LT559118">
    <property type="protein sequence ID" value="SBO93357.1"/>
    <property type="molecule type" value="Genomic_DNA"/>
</dbReference>
<dbReference type="GO" id="GO:0030170">
    <property type="term" value="F:pyridoxal phosphate binding"/>
    <property type="evidence" value="ECO:0007669"/>
    <property type="project" value="InterPro"/>
</dbReference>
<dbReference type="GO" id="GO:0003677">
    <property type="term" value="F:DNA binding"/>
    <property type="evidence" value="ECO:0007669"/>
    <property type="project" value="UniProtKB-KW"/>
</dbReference>
<dbReference type="InterPro" id="IPR015422">
    <property type="entry name" value="PyrdxlP-dep_Trfase_small"/>
</dbReference>
<dbReference type="Pfam" id="PF00392">
    <property type="entry name" value="GntR"/>
    <property type="match status" value="1"/>
</dbReference>
<dbReference type="AlphaFoldDB" id="A0A1M4E3G5"/>
<gene>
    <name evidence="7" type="ORF">BN4615_P2871</name>
</gene>
<dbReference type="CDD" id="cd00609">
    <property type="entry name" value="AAT_like"/>
    <property type="match status" value="1"/>
</dbReference>
<dbReference type="InterPro" id="IPR015421">
    <property type="entry name" value="PyrdxlP-dep_Trfase_major"/>
</dbReference>
<name>A0A1M4E3G5_9ACTN</name>
<dbReference type="InterPro" id="IPR004839">
    <property type="entry name" value="Aminotransferase_I/II_large"/>
</dbReference>
<protein>
    <submittedName>
        <fullName evidence="7">Transcriptional regulator, GntR family domain / Aspartate aminotransferase</fullName>
        <ecNumber evidence="7">2.6.1.1</ecNumber>
    </submittedName>
</protein>
<dbReference type="SUPFAM" id="SSF53383">
    <property type="entry name" value="PLP-dependent transferases"/>
    <property type="match status" value="1"/>
</dbReference>
<dbReference type="Gene3D" id="1.10.10.10">
    <property type="entry name" value="Winged helix-like DNA-binding domain superfamily/Winged helix DNA-binding domain"/>
    <property type="match status" value="1"/>
</dbReference>
<keyword evidence="4" id="KW-0238">DNA-binding</keyword>
<dbReference type="InterPro" id="IPR000524">
    <property type="entry name" value="Tscrpt_reg_HTH_GntR"/>
</dbReference>
<dbReference type="InterPro" id="IPR051446">
    <property type="entry name" value="HTH_trans_reg/aminotransferase"/>
</dbReference>
<sequence>MPVPVLVLVPETVPVPVPVPATALVPTPAPVPASGGTATPPTPVALFSTFMTNDSSIAQIAAILREEADRLGPGARLPSSREIMRRHNVSPVTVSRAIGQLAAEGRVVTRPGSGAFVTQRTGHAQDAPDLSWQTVALGDRVVDEGPVSVLLGAAPEGVVPLTGGYLRPGLRPDRQLAAAAARAVRRPDAWAMPPLTGLRELRRWFATQAGSDVTEADALVVSGGQAALTHAFRALAAPGTPILVETPTYPGALAAARAAGLRATAVPMDRDGVRPELLAEAFAVTGARVFFCQPTLHNPTGATLPPERREQVLEVARAAGAFVVEDDYARYLTAQPPASLASMDRHGTVVHIVSLTKILSPSMRVAAVIARGPAAHRLRASQLVESFFVARPLQETALEFVGSPAWRRHLTAVHGEIATRRDALAAALAELLPEAEPHLLPAGGMHLWVRLPAEVDETALVEAARRNGVLVSPGRLYYASEPPGPRIRLTHMAAAHLAELREGVRRLAEALAITGK</sequence>
<dbReference type="PROSITE" id="PS50949">
    <property type="entry name" value="HTH_GNTR"/>
    <property type="match status" value="1"/>
</dbReference>
<keyword evidence="2" id="KW-0663">Pyridoxal phosphate</keyword>
<evidence type="ECO:0000256" key="1">
    <source>
        <dbReference type="ARBA" id="ARBA00005384"/>
    </source>
</evidence>
<dbReference type="Gene3D" id="3.90.1150.10">
    <property type="entry name" value="Aspartate Aminotransferase, domain 1"/>
    <property type="match status" value="1"/>
</dbReference>
<evidence type="ECO:0000256" key="2">
    <source>
        <dbReference type="ARBA" id="ARBA00022898"/>
    </source>
</evidence>
<keyword evidence="5" id="KW-0804">Transcription</keyword>
<keyword evidence="7" id="KW-0032">Aminotransferase</keyword>
<dbReference type="PANTHER" id="PTHR46577">
    <property type="entry name" value="HTH-TYPE TRANSCRIPTIONAL REGULATORY PROTEIN GABR"/>
    <property type="match status" value="1"/>
</dbReference>
<comment type="similarity">
    <text evidence="1">In the C-terminal section; belongs to the class-I pyridoxal-phosphate-dependent aminotransferase family.</text>
</comment>
<dbReference type="Pfam" id="PF00155">
    <property type="entry name" value="Aminotran_1_2"/>
    <property type="match status" value="1"/>
</dbReference>
<proteinExistence type="inferred from homology"/>
<organism evidence="7">
    <name type="scientific">Nonomuraea gerenzanensis</name>
    <dbReference type="NCBI Taxonomy" id="93944"/>
    <lineage>
        <taxon>Bacteria</taxon>
        <taxon>Bacillati</taxon>
        <taxon>Actinomycetota</taxon>
        <taxon>Actinomycetes</taxon>
        <taxon>Streptosporangiales</taxon>
        <taxon>Streptosporangiaceae</taxon>
        <taxon>Nonomuraea</taxon>
    </lineage>
</organism>
<dbReference type="SUPFAM" id="SSF46785">
    <property type="entry name" value="Winged helix' DNA-binding domain"/>
    <property type="match status" value="1"/>
</dbReference>
<evidence type="ECO:0000256" key="4">
    <source>
        <dbReference type="ARBA" id="ARBA00023125"/>
    </source>
</evidence>
<dbReference type="Gene3D" id="3.40.640.10">
    <property type="entry name" value="Type I PLP-dependent aspartate aminotransferase-like (Major domain)"/>
    <property type="match status" value="1"/>
</dbReference>
<dbReference type="InterPro" id="IPR036390">
    <property type="entry name" value="WH_DNA-bd_sf"/>
</dbReference>
<dbReference type="PANTHER" id="PTHR46577:SF1">
    <property type="entry name" value="HTH-TYPE TRANSCRIPTIONAL REGULATORY PROTEIN GABR"/>
    <property type="match status" value="1"/>
</dbReference>
<dbReference type="CDD" id="cd07377">
    <property type="entry name" value="WHTH_GntR"/>
    <property type="match status" value="1"/>
</dbReference>
<dbReference type="GO" id="GO:0003700">
    <property type="term" value="F:DNA-binding transcription factor activity"/>
    <property type="evidence" value="ECO:0007669"/>
    <property type="project" value="InterPro"/>
</dbReference>
<evidence type="ECO:0000256" key="5">
    <source>
        <dbReference type="ARBA" id="ARBA00023163"/>
    </source>
</evidence>
<keyword evidence="7" id="KW-0808">Transferase</keyword>
<dbReference type="SMART" id="SM00345">
    <property type="entry name" value="HTH_GNTR"/>
    <property type="match status" value="1"/>
</dbReference>
<evidence type="ECO:0000259" key="6">
    <source>
        <dbReference type="PROSITE" id="PS50949"/>
    </source>
</evidence>
<dbReference type="InterPro" id="IPR015424">
    <property type="entry name" value="PyrdxlP-dep_Trfase"/>
</dbReference>
<reference evidence="7" key="1">
    <citation type="submission" date="2016-04" db="EMBL/GenBank/DDBJ databases">
        <authorList>
            <person name="Evans L.H."/>
            <person name="Alamgir A."/>
            <person name="Owens N."/>
            <person name="Weber N.D."/>
            <person name="Virtaneva K."/>
            <person name="Barbian K."/>
            <person name="Babar A."/>
            <person name="Rosenke K."/>
        </authorList>
    </citation>
    <scope>NUCLEOTIDE SEQUENCE</scope>
    <source>
        <strain evidence="7">Nono1</strain>
    </source>
</reference>